<comment type="caution">
    <text evidence="2">The sequence shown here is derived from an EMBL/GenBank/DDBJ whole genome shotgun (WGS) entry which is preliminary data.</text>
</comment>
<protein>
    <recommendedName>
        <fullName evidence="4">Carboxypeptidase-like regulatory domain-containing protein</fullName>
    </recommendedName>
</protein>
<keyword evidence="3" id="KW-1185">Reference proteome</keyword>
<dbReference type="Pfam" id="PF13715">
    <property type="entry name" value="CarbopepD_reg_2"/>
    <property type="match status" value="1"/>
</dbReference>
<reference evidence="3" key="1">
    <citation type="submission" date="2016-02" db="EMBL/GenBank/DDBJ databases">
        <authorList>
            <person name="Shin S.-K."/>
            <person name="Yi H."/>
            <person name="Kim E."/>
        </authorList>
    </citation>
    <scope>NUCLEOTIDE SEQUENCE [LARGE SCALE GENOMIC DNA]</scope>
    <source>
        <strain evidence="3">LPB0003</strain>
    </source>
</reference>
<dbReference type="KEGG" id="pob:LPB03_15645"/>
<gene>
    <name evidence="2" type="ORF">LPB3_13660</name>
</gene>
<sequence length="532" mass="62126">MKKTLLFIVFIFVSIPTLTAQETNSKVRFQVVDKVSKTPVVYATVMLKNINRGTHADFNGFFEIPTSYIANGTIKISSIGYLTKEIKLSSLLKKNSPVIYLEVANNALDEVVIKSTKKKRRALYAREIIRNAIDNIPNNYPNEPHSYIGYYRDYQQPVDDVYQKLIKSAKPIEYVNVHEAIIESFDSGFDSHKLKSKKNQSLLYEYRVNTNFIQDSTLTIPYDNKKNKFSESVYISPLGGNELNILNLTNAIRNYDKMSFSFVNTLNKNFIDNHYFSIQEDVFLDSTILYKISFTSKKERTSFDYAAKGTIYIAKDNFAIHKLNYNLYYIKNKSPQYAVTIEYAEKNDKMYLNYITFNNFFEAKNGNYFKIDKALYNSNSNSFKIYFNRKVAINSLLPIKRNFKIYYKGKKLQVLTAEAFDSSNSIFTITIDQKSIENINFAEERKNANYSNFFTFDIANIKDVNGFEIDERASIKMNQYREFFVQEIFEHKQIPLQKNFINKKAPLFKSILTPLELEENYWLNSPLKKEKE</sequence>
<dbReference type="InterPro" id="IPR008969">
    <property type="entry name" value="CarboxyPept-like_regulatory"/>
</dbReference>
<proteinExistence type="predicted"/>
<evidence type="ECO:0000313" key="3">
    <source>
        <dbReference type="Proteomes" id="UP000092584"/>
    </source>
</evidence>
<dbReference type="Gene3D" id="2.60.40.1120">
    <property type="entry name" value="Carboxypeptidase-like, regulatory domain"/>
    <property type="match status" value="1"/>
</dbReference>
<evidence type="ECO:0008006" key="4">
    <source>
        <dbReference type="Google" id="ProtNLM"/>
    </source>
</evidence>
<keyword evidence="1" id="KW-0732">Signal</keyword>
<dbReference type="SUPFAM" id="SSF49464">
    <property type="entry name" value="Carboxypeptidase regulatory domain-like"/>
    <property type="match status" value="1"/>
</dbReference>
<accession>A0A1B8TQT6</accession>
<dbReference type="EMBL" id="LSFM01000025">
    <property type="protein sequence ID" value="OBY61838.1"/>
    <property type="molecule type" value="Genomic_DNA"/>
</dbReference>
<dbReference type="Proteomes" id="UP000092584">
    <property type="component" value="Unassembled WGS sequence"/>
</dbReference>
<name>A0A1B8TQT6_9FLAO</name>
<feature type="chain" id="PRO_5008615488" description="Carboxypeptidase-like regulatory domain-containing protein" evidence="1">
    <location>
        <begin position="21"/>
        <end position="532"/>
    </location>
</feature>
<dbReference type="AlphaFoldDB" id="A0A1B8TQT6"/>
<feature type="signal peptide" evidence="1">
    <location>
        <begin position="1"/>
        <end position="20"/>
    </location>
</feature>
<dbReference type="RefSeq" id="WP_065320205.1">
    <property type="nucleotide sequence ID" value="NZ_CP017477.1"/>
</dbReference>
<evidence type="ECO:0000313" key="2">
    <source>
        <dbReference type="EMBL" id="OBY61838.1"/>
    </source>
</evidence>
<organism evidence="2 3">
    <name type="scientific">Polaribacter vadi</name>
    <dbReference type="NCBI Taxonomy" id="1774273"/>
    <lineage>
        <taxon>Bacteria</taxon>
        <taxon>Pseudomonadati</taxon>
        <taxon>Bacteroidota</taxon>
        <taxon>Flavobacteriia</taxon>
        <taxon>Flavobacteriales</taxon>
        <taxon>Flavobacteriaceae</taxon>
    </lineage>
</organism>
<dbReference type="STRING" id="1774273.LPB03_15645"/>
<evidence type="ECO:0000256" key="1">
    <source>
        <dbReference type="SAM" id="SignalP"/>
    </source>
</evidence>